<accession>A0A166N190</accession>
<dbReference type="InParanoid" id="A0A166N190"/>
<gene>
    <name evidence="1" type="ORF">EXIGLDRAFT_519477</name>
</gene>
<dbReference type="AlphaFoldDB" id="A0A166N190"/>
<evidence type="ECO:0000313" key="1">
    <source>
        <dbReference type="EMBL" id="KZV78642.1"/>
    </source>
</evidence>
<dbReference type="Proteomes" id="UP000077266">
    <property type="component" value="Unassembled WGS sequence"/>
</dbReference>
<sequence>MSTCRWPGDEISYFRGRSRLDKCEHKALRTTDLPQSPWSVSSSPSVLRTCSSRSLFISRTQAAVAAVAAALAVISRTQIQQIRLRRMLGCIHIWTRLSRTFATA</sequence>
<organism evidence="1 2">
    <name type="scientific">Exidia glandulosa HHB12029</name>
    <dbReference type="NCBI Taxonomy" id="1314781"/>
    <lineage>
        <taxon>Eukaryota</taxon>
        <taxon>Fungi</taxon>
        <taxon>Dikarya</taxon>
        <taxon>Basidiomycota</taxon>
        <taxon>Agaricomycotina</taxon>
        <taxon>Agaricomycetes</taxon>
        <taxon>Auriculariales</taxon>
        <taxon>Exidiaceae</taxon>
        <taxon>Exidia</taxon>
    </lineage>
</organism>
<evidence type="ECO:0000313" key="2">
    <source>
        <dbReference type="Proteomes" id="UP000077266"/>
    </source>
</evidence>
<proteinExistence type="predicted"/>
<name>A0A166N190_EXIGL</name>
<reference evidence="1 2" key="1">
    <citation type="journal article" date="2016" name="Mol. Biol. Evol.">
        <title>Comparative Genomics of Early-Diverging Mushroom-Forming Fungi Provides Insights into the Origins of Lignocellulose Decay Capabilities.</title>
        <authorList>
            <person name="Nagy L.G."/>
            <person name="Riley R."/>
            <person name="Tritt A."/>
            <person name="Adam C."/>
            <person name="Daum C."/>
            <person name="Floudas D."/>
            <person name="Sun H."/>
            <person name="Yadav J.S."/>
            <person name="Pangilinan J."/>
            <person name="Larsson K.H."/>
            <person name="Matsuura K."/>
            <person name="Barry K."/>
            <person name="Labutti K."/>
            <person name="Kuo R."/>
            <person name="Ohm R.A."/>
            <person name="Bhattacharya S.S."/>
            <person name="Shirouzu T."/>
            <person name="Yoshinaga Y."/>
            <person name="Martin F.M."/>
            <person name="Grigoriev I.V."/>
            <person name="Hibbett D.S."/>
        </authorList>
    </citation>
    <scope>NUCLEOTIDE SEQUENCE [LARGE SCALE GENOMIC DNA]</scope>
    <source>
        <strain evidence="1 2">HHB12029</strain>
    </source>
</reference>
<keyword evidence="2" id="KW-1185">Reference proteome</keyword>
<dbReference type="EMBL" id="KV426809">
    <property type="protein sequence ID" value="KZV78642.1"/>
    <property type="molecule type" value="Genomic_DNA"/>
</dbReference>
<protein>
    <submittedName>
        <fullName evidence="1">Uncharacterized protein</fullName>
    </submittedName>
</protein>